<keyword evidence="15" id="KW-0131">Cell cycle</keyword>
<reference evidence="25" key="2">
    <citation type="submission" date="2025-08" db="UniProtKB">
        <authorList>
            <consortium name="Ensembl"/>
        </authorList>
    </citation>
    <scope>IDENTIFICATION</scope>
    <source>
        <strain evidence="25">Thoroughbred</strain>
    </source>
</reference>
<dbReference type="AlphaFoldDB" id="F6XYD8"/>
<evidence type="ECO:0000256" key="10">
    <source>
        <dbReference type="ARBA" id="ARBA00022801"/>
    </source>
</evidence>
<dbReference type="SUPFAM" id="SSF52799">
    <property type="entry name" value="(Phosphotyrosine protein) phosphatases II"/>
    <property type="match status" value="2"/>
</dbReference>
<reference evidence="25" key="3">
    <citation type="submission" date="2025-09" db="UniProtKB">
        <authorList>
            <consortium name="Ensembl"/>
        </authorList>
    </citation>
    <scope>IDENTIFICATION</scope>
    <source>
        <strain evidence="25">Thoroughbred</strain>
    </source>
</reference>
<dbReference type="GO" id="GO:0051301">
    <property type="term" value="P:cell division"/>
    <property type="evidence" value="ECO:0007669"/>
    <property type="project" value="UniProtKB-KW"/>
</dbReference>
<dbReference type="EC" id="3.1.3.48" evidence="5"/>
<feature type="compositionally biased region" description="Low complexity" evidence="22">
    <location>
        <begin position="517"/>
        <end position="534"/>
    </location>
</feature>
<dbReference type="InterPro" id="IPR020422">
    <property type="entry name" value="TYR_PHOSPHATASE_DUAL_dom"/>
</dbReference>
<evidence type="ECO:0000256" key="13">
    <source>
        <dbReference type="ARBA" id="ARBA00023242"/>
    </source>
</evidence>
<dbReference type="FunFam" id="3.90.190.10:FF:000006">
    <property type="entry name" value="Dual specificity protein phosphatase CDC14B"/>
    <property type="match status" value="1"/>
</dbReference>
<dbReference type="GO" id="GO:0005813">
    <property type="term" value="C:centrosome"/>
    <property type="evidence" value="ECO:0007669"/>
    <property type="project" value="UniProtKB-SubCell"/>
</dbReference>
<name>F6XYD8_HORSE</name>
<dbReference type="Pfam" id="PF14671">
    <property type="entry name" value="DSPn"/>
    <property type="match status" value="1"/>
</dbReference>
<dbReference type="PROSITE" id="PS00383">
    <property type="entry name" value="TYR_PHOSPHATASE_1"/>
    <property type="match status" value="1"/>
</dbReference>
<evidence type="ECO:0000259" key="23">
    <source>
        <dbReference type="PROSITE" id="PS50054"/>
    </source>
</evidence>
<evidence type="ECO:0000256" key="1">
    <source>
        <dbReference type="ARBA" id="ARBA00004123"/>
    </source>
</evidence>
<evidence type="ECO:0000256" key="4">
    <source>
        <dbReference type="ARBA" id="ARBA00007315"/>
    </source>
</evidence>
<keyword evidence="14" id="KW-0966">Cell projection</keyword>
<evidence type="ECO:0000313" key="27">
    <source>
        <dbReference type="VGNC" id="VGNC:50820"/>
    </source>
</evidence>
<organism evidence="25 26">
    <name type="scientific">Equus caballus</name>
    <name type="common">Horse</name>
    <dbReference type="NCBI Taxonomy" id="9796"/>
    <lineage>
        <taxon>Eukaryota</taxon>
        <taxon>Metazoa</taxon>
        <taxon>Chordata</taxon>
        <taxon>Craniata</taxon>
        <taxon>Vertebrata</taxon>
        <taxon>Euteleostomi</taxon>
        <taxon>Mammalia</taxon>
        <taxon>Eutheria</taxon>
        <taxon>Laurasiatheria</taxon>
        <taxon>Perissodactyla</taxon>
        <taxon>Equidae</taxon>
        <taxon>Equus</taxon>
    </lineage>
</organism>
<evidence type="ECO:0000256" key="5">
    <source>
        <dbReference type="ARBA" id="ARBA00013064"/>
    </source>
</evidence>
<evidence type="ECO:0000256" key="14">
    <source>
        <dbReference type="ARBA" id="ARBA00023273"/>
    </source>
</evidence>
<keyword evidence="8" id="KW-0597">Phosphoprotein</keyword>
<accession>F6XYD8</accession>
<feature type="compositionally biased region" description="Polar residues" evidence="22">
    <location>
        <begin position="500"/>
        <end position="516"/>
    </location>
</feature>
<dbReference type="Pfam" id="PF22785">
    <property type="entry name" value="Tc-R-P"/>
    <property type="match status" value="1"/>
</dbReference>
<keyword evidence="9" id="KW-0132">Cell division</keyword>
<dbReference type="FunFam" id="3.90.190.10:FF:000032">
    <property type="entry name" value="dual specificity protein phosphatase CDC14A isoform X1"/>
    <property type="match status" value="1"/>
</dbReference>
<keyword evidence="10" id="KW-0378">Hydrolase</keyword>
<evidence type="ECO:0000256" key="18">
    <source>
        <dbReference type="ARBA" id="ARBA00048336"/>
    </source>
</evidence>
<feature type="domain" description="Tyrosine-protein phosphatase" evidence="23">
    <location>
        <begin position="158"/>
        <end position="315"/>
    </location>
</feature>
<dbReference type="EC" id="3.1.3.16" evidence="6"/>
<dbReference type="VGNC" id="VGNC:50820">
    <property type="gene designation" value="CDC14A"/>
</dbReference>
<dbReference type="GeneTree" id="ENSGT00940000155899"/>
<dbReference type="InterPro" id="IPR016130">
    <property type="entry name" value="Tyr_Pase_AS"/>
</dbReference>
<feature type="compositionally biased region" description="Polar residues" evidence="22">
    <location>
        <begin position="411"/>
        <end position="427"/>
    </location>
</feature>
<keyword evidence="12" id="KW-0206">Cytoskeleton</keyword>
<dbReference type="CTD" id="8556"/>
<dbReference type="GeneID" id="100055766"/>
<comment type="function">
    <text evidence="19">Dual-specificity phosphatase. Required for centrosome separation and productive cytokinesis during cell division. Dephosphorylates SIRT2 around early anaphase. May dephosphorylate the APC subunit FZR1/CDH1, thereby promoting APC-FZR1 dependent degradation of mitotic cyclins and subsequent exit from mitosis. Required for normal hearing.</text>
</comment>
<evidence type="ECO:0000256" key="7">
    <source>
        <dbReference type="ARBA" id="ARBA00022490"/>
    </source>
</evidence>
<evidence type="ECO:0000256" key="8">
    <source>
        <dbReference type="ARBA" id="ARBA00022553"/>
    </source>
</evidence>
<evidence type="ECO:0000256" key="16">
    <source>
        <dbReference type="ARBA" id="ARBA00037822"/>
    </source>
</evidence>
<dbReference type="InterPro" id="IPR003595">
    <property type="entry name" value="Tyr_Pase_cat"/>
</dbReference>
<comment type="catalytic activity">
    <reaction evidence="17">
        <text>O-phospho-L-seryl-[protein] + H2O = L-seryl-[protein] + phosphate</text>
        <dbReference type="Rhea" id="RHEA:20629"/>
        <dbReference type="Rhea" id="RHEA-COMP:9863"/>
        <dbReference type="Rhea" id="RHEA-COMP:11604"/>
        <dbReference type="ChEBI" id="CHEBI:15377"/>
        <dbReference type="ChEBI" id="CHEBI:29999"/>
        <dbReference type="ChEBI" id="CHEBI:43474"/>
        <dbReference type="ChEBI" id="CHEBI:83421"/>
        <dbReference type="EC" id="3.1.3.16"/>
    </reaction>
</comment>
<dbReference type="GO" id="GO:0060091">
    <property type="term" value="C:kinocilium"/>
    <property type="evidence" value="ECO:0007669"/>
    <property type="project" value="UniProtKB-SubCell"/>
</dbReference>
<evidence type="ECO:0000256" key="12">
    <source>
        <dbReference type="ARBA" id="ARBA00023212"/>
    </source>
</evidence>
<dbReference type="SMART" id="SM00404">
    <property type="entry name" value="PTPc_motif"/>
    <property type="match status" value="1"/>
</dbReference>
<dbReference type="InterPro" id="IPR029260">
    <property type="entry name" value="DSPn"/>
</dbReference>
<dbReference type="Bgee" id="ENSECAG00000016838">
    <property type="expression patterns" value="Expressed in oviduct epithelium and 23 other cell types or tissues"/>
</dbReference>
<comment type="similarity">
    <text evidence="4">Belongs to the protein-tyrosine phosphatase family. Non-receptor class CDC14 subfamily.</text>
</comment>
<dbReference type="InterPro" id="IPR029021">
    <property type="entry name" value="Prot-tyrosine_phosphatase-like"/>
</dbReference>
<dbReference type="CDD" id="cd17657">
    <property type="entry name" value="CDC14_N"/>
    <property type="match status" value="1"/>
</dbReference>
<evidence type="ECO:0000256" key="9">
    <source>
        <dbReference type="ARBA" id="ARBA00022618"/>
    </source>
</evidence>
<evidence type="ECO:0000313" key="26">
    <source>
        <dbReference type="Proteomes" id="UP000002281"/>
    </source>
</evidence>
<evidence type="ECO:0000256" key="20">
    <source>
        <dbReference type="ARBA" id="ARBA00069786"/>
    </source>
</evidence>
<evidence type="ECO:0000313" key="25">
    <source>
        <dbReference type="Ensembl" id="ENSECAP00000014653.3"/>
    </source>
</evidence>
<comment type="subcellular location">
    <subcellularLocation>
        <location evidence="16">Cell projection</location>
        <location evidence="16">Kinocilium</location>
    </subcellularLocation>
    <subcellularLocation>
        <location evidence="2">Cytoplasm</location>
        <location evidence="2">Cytoskeleton</location>
        <location evidence="2">Microtubule organizing center</location>
        <location evidence="2">Centrosome</location>
    </subcellularLocation>
    <subcellularLocation>
        <location evidence="3">Cytoplasm</location>
        <location evidence="3">Cytoskeleton</location>
        <location evidence="3">Spindle pole</location>
    </subcellularLocation>
    <subcellularLocation>
        <location evidence="1">Nucleus</location>
    </subcellularLocation>
</comment>
<dbReference type="RefSeq" id="XP_070124749.1">
    <property type="nucleotide sequence ID" value="XM_070268648.1"/>
</dbReference>
<dbReference type="PROSITE" id="PS50056">
    <property type="entry name" value="TYR_PHOSPHATASE_2"/>
    <property type="match status" value="1"/>
</dbReference>
<keyword evidence="26" id="KW-1185">Reference proteome</keyword>
<evidence type="ECO:0000256" key="3">
    <source>
        <dbReference type="ARBA" id="ARBA00004647"/>
    </source>
</evidence>
<keyword evidence="7" id="KW-0963">Cytoplasm</keyword>
<dbReference type="GO" id="GO:0005634">
    <property type="term" value="C:nucleus"/>
    <property type="evidence" value="ECO:0007669"/>
    <property type="project" value="UniProtKB-SubCell"/>
</dbReference>
<dbReference type="HOGENOM" id="CLU_017787_2_2_1"/>
<dbReference type="InterPro" id="IPR044506">
    <property type="entry name" value="CDC14_C"/>
</dbReference>
<evidence type="ECO:0000256" key="19">
    <source>
        <dbReference type="ARBA" id="ARBA00053708"/>
    </source>
</evidence>
<reference evidence="25 26" key="1">
    <citation type="journal article" date="2009" name="Science">
        <title>Genome sequence, comparative analysis, and population genetics of the domestic horse.</title>
        <authorList>
            <consortium name="Broad Institute Genome Sequencing Platform"/>
            <consortium name="Broad Institute Whole Genome Assembly Team"/>
            <person name="Wade C.M."/>
            <person name="Giulotto E."/>
            <person name="Sigurdsson S."/>
            <person name="Zoli M."/>
            <person name="Gnerre S."/>
            <person name="Imsland F."/>
            <person name="Lear T.L."/>
            <person name="Adelson D.L."/>
            <person name="Bailey E."/>
            <person name="Bellone R.R."/>
            <person name="Bloecker H."/>
            <person name="Distl O."/>
            <person name="Edgar R.C."/>
            <person name="Garber M."/>
            <person name="Leeb T."/>
            <person name="Mauceli E."/>
            <person name="MacLeod J.N."/>
            <person name="Penedo M.C.T."/>
            <person name="Raison J.M."/>
            <person name="Sharpe T."/>
            <person name="Vogel J."/>
            <person name="Andersson L."/>
            <person name="Antczak D.F."/>
            <person name="Biagi T."/>
            <person name="Binns M.M."/>
            <person name="Chowdhary B.P."/>
            <person name="Coleman S.J."/>
            <person name="Della Valle G."/>
            <person name="Fryc S."/>
            <person name="Guerin G."/>
            <person name="Hasegawa T."/>
            <person name="Hill E.W."/>
            <person name="Jurka J."/>
            <person name="Kiialainen A."/>
            <person name="Lindgren G."/>
            <person name="Liu J."/>
            <person name="Magnani E."/>
            <person name="Mickelson J.R."/>
            <person name="Murray J."/>
            <person name="Nergadze S.G."/>
            <person name="Onofrio R."/>
            <person name="Pedroni S."/>
            <person name="Piras M.F."/>
            <person name="Raudsepp T."/>
            <person name="Rocchi M."/>
            <person name="Roeed K.H."/>
            <person name="Ryder O.A."/>
            <person name="Searle S."/>
            <person name="Skow L."/>
            <person name="Swinburne J.E."/>
            <person name="Syvaenen A.C."/>
            <person name="Tozaki T."/>
            <person name="Valberg S.J."/>
            <person name="Vaudin M."/>
            <person name="White J.R."/>
            <person name="Zody M.C."/>
            <person name="Lander E.S."/>
            <person name="Lindblad-Toh K."/>
        </authorList>
    </citation>
    <scope>NUCLEOTIDE SEQUENCE [LARGE SCALE GENOMIC DNA]</scope>
    <source>
        <strain evidence="25 26">Thoroughbred</strain>
    </source>
</reference>
<feature type="region of interest" description="Disordered" evidence="22">
    <location>
        <begin position="381"/>
        <end position="450"/>
    </location>
</feature>
<dbReference type="GO" id="GO:0000922">
    <property type="term" value="C:spindle pole"/>
    <property type="evidence" value="ECO:0007669"/>
    <property type="project" value="UniProtKB-SubCell"/>
</dbReference>
<comment type="catalytic activity">
    <reaction evidence="18">
        <text>O-phospho-L-threonyl-[protein] + H2O = L-threonyl-[protein] + phosphate</text>
        <dbReference type="Rhea" id="RHEA:47004"/>
        <dbReference type="Rhea" id="RHEA-COMP:11060"/>
        <dbReference type="Rhea" id="RHEA-COMP:11605"/>
        <dbReference type="ChEBI" id="CHEBI:15377"/>
        <dbReference type="ChEBI" id="CHEBI:30013"/>
        <dbReference type="ChEBI" id="CHEBI:43474"/>
        <dbReference type="ChEBI" id="CHEBI:61977"/>
        <dbReference type="EC" id="3.1.3.16"/>
    </reaction>
</comment>
<dbReference type="PANTHER" id="PTHR23339">
    <property type="entry name" value="TYROSINE SPECIFIC PROTEIN PHOSPHATASE AND DUAL SPECIFICITY PROTEIN PHOSPHATASE"/>
    <property type="match status" value="1"/>
</dbReference>
<evidence type="ECO:0000256" key="11">
    <source>
        <dbReference type="ARBA" id="ARBA00022912"/>
    </source>
</evidence>
<dbReference type="GO" id="GO:0004725">
    <property type="term" value="F:protein tyrosine phosphatase activity"/>
    <property type="evidence" value="ECO:0007669"/>
    <property type="project" value="UniProtKB-EC"/>
</dbReference>
<evidence type="ECO:0000256" key="15">
    <source>
        <dbReference type="ARBA" id="ARBA00023306"/>
    </source>
</evidence>
<feature type="domain" description="Tyrosine specific protein phosphatases" evidence="24">
    <location>
        <begin position="240"/>
        <end position="302"/>
    </location>
</feature>
<protein>
    <recommendedName>
        <fullName evidence="20">Dual specificity protein phosphatase CDC14A</fullName>
        <ecNumber evidence="6">3.1.3.16</ecNumber>
        <ecNumber evidence="5">3.1.3.48</ecNumber>
    </recommendedName>
    <alternativeName>
        <fullName evidence="21">CDC14 cell division cycle 14 homolog A</fullName>
    </alternativeName>
</protein>
<dbReference type="Ensembl" id="ENSECAT00000017996.3">
    <property type="protein sequence ID" value="ENSECAP00000014653.3"/>
    <property type="gene ID" value="ENSECAG00000016838.4"/>
</dbReference>
<evidence type="ECO:0000259" key="24">
    <source>
        <dbReference type="PROSITE" id="PS50056"/>
    </source>
</evidence>
<gene>
    <name evidence="25 27" type="primary">CDC14A</name>
</gene>
<dbReference type="PROSITE" id="PS50054">
    <property type="entry name" value="TYR_PHOSPHATASE_DUAL"/>
    <property type="match status" value="1"/>
</dbReference>
<evidence type="ECO:0000256" key="2">
    <source>
        <dbReference type="ARBA" id="ARBA00004300"/>
    </source>
</evidence>
<dbReference type="ExpressionAtlas" id="F6XYD8">
    <property type="expression patterns" value="baseline"/>
</dbReference>
<proteinExistence type="inferred from homology"/>
<dbReference type="CDD" id="cd14499">
    <property type="entry name" value="CDC14_C"/>
    <property type="match status" value="1"/>
</dbReference>
<feature type="region of interest" description="Disordered" evidence="22">
    <location>
        <begin position="500"/>
        <end position="557"/>
    </location>
</feature>
<evidence type="ECO:0000256" key="21">
    <source>
        <dbReference type="ARBA" id="ARBA00081131"/>
    </source>
</evidence>
<dbReference type="GO" id="GO:0004722">
    <property type="term" value="F:protein serine/threonine phosphatase activity"/>
    <property type="evidence" value="ECO:0007669"/>
    <property type="project" value="UniProtKB-EC"/>
</dbReference>
<dbReference type="Proteomes" id="UP000002281">
    <property type="component" value="Chromosome 5"/>
</dbReference>
<dbReference type="Gene3D" id="3.90.190.10">
    <property type="entry name" value="Protein tyrosine phosphatase superfamily"/>
    <property type="match status" value="2"/>
</dbReference>
<feature type="compositionally biased region" description="Polar residues" evidence="22">
    <location>
        <begin position="384"/>
        <end position="393"/>
    </location>
</feature>
<dbReference type="InterPro" id="IPR050561">
    <property type="entry name" value="PTP"/>
</dbReference>
<dbReference type="GO" id="GO:0007605">
    <property type="term" value="P:sensory perception of sound"/>
    <property type="evidence" value="ECO:0007669"/>
    <property type="project" value="UniProtKB-ARBA"/>
</dbReference>
<evidence type="ECO:0000256" key="22">
    <source>
        <dbReference type="SAM" id="MobiDB-lite"/>
    </source>
</evidence>
<dbReference type="InterPro" id="IPR000387">
    <property type="entry name" value="Tyr_Pase_dom"/>
</dbReference>
<keyword evidence="13" id="KW-0539">Nucleus</keyword>
<evidence type="ECO:0000256" key="6">
    <source>
        <dbReference type="ARBA" id="ARBA00013081"/>
    </source>
</evidence>
<evidence type="ECO:0000256" key="17">
    <source>
        <dbReference type="ARBA" id="ARBA00047761"/>
    </source>
</evidence>
<sequence>MAAESGELIGACEFMKDRLYFATLRNRPKSTVNTHYFSIDEELVYENFYADFGPLNLAMVYRYCCKLNKKLKSYSLSRKKIVHYTCFDQRKRANAAFLIGAYAVIYLKKTPEEAYRALLSGSTAPYLPFRDASFGNCSYNLTILDCLQGIRKRVENGDFNWIVPGKFLAFSGPHPKSKIENGYPLHAPEAYFPYFKKNNVTAIVRLNKKIYEAKRFTDAGFEHYDLFFIDGSTPSDNIVRRFLNICENTEGAIAVHCKAGLGRTGTMIACYVMKHYRFTHAEIIAWIRICRPGSIIGPQQHFLEEKQASLWVQGDIFRSKLKNRPSSDGSINKILSSLDDMCIGGNLSKIQNVERFGENNFEEDEDVEMKNSITQGDKLRALKSQRQPRSSPSCAFRLDDMKGPPRAVSQPFRSSSSPQGSASTLKTSKVALSPSATAKRISRGSLSSGAGVRSFSINSRLASSLGNLNAAIDDPENKQTCSTSKLGFVANPFTNLLNGSSQAPARNCPELNNNQYSQSSSSSGSPLSTQPSTQGSKTEEHATALRPSYTGLSSSSARFLSRSIPSLQSEYVHY</sequence>
<keyword evidence="11" id="KW-0904">Protein phosphatase</keyword>
<dbReference type="SMART" id="SM00195">
    <property type="entry name" value="DSPc"/>
    <property type="match status" value="1"/>
</dbReference>